<comment type="caution">
    <text evidence="1">The sequence shown here is derived from an EMBL/GenBank/DDBJ whole genome shotgun (WGS) entry which is preliminary data.</text>
</comment>
<name>A0A8T0DMG8_9TREM</name>
<accession>A0A8T0DMG8</accession>
<evidence type="ECO:0000313" key="2">
    <source>
        <dbReference type="Proteomes" id="UP000699462"/>
    </source>
</evidence>
<dbReference type="AlphaFoldDB" id="A0A8T0DMG8"/>
<evidence type="ECO:0000313" key="1">
    <source>
        <dbReference type="EMBL" id="KAF8568134.1"/>
    </source>
</evidence>
<dbReference type="EMBL" id="JTDF01003078">
    <property type="protein sequence ID" value="KAF8568134.1"/>
    <property type="molecule type" value="Genomic_DNA"/>
</dbReference>
<proteinExistence type="predicted"/>
<organism evidence="1 2">
    <name type="scientific">Paragonimus westermani</name>
    <dbReference type="NCBI Taxonomy" id="34504"/>
    <lineage>
        <taxon>Eukaryota</taxon>
        <taxon>Metazoa</taxon>
        <taxon>Spiralia</taxon>
        <taxon>Lophotrochozoa</taxon>
        <taxon>Platyhelminthes</taxon>
        <taxon>Trematoda</taxon>
        <taxon>Digenea</taxon>
        <taxon>Plagiorchiida</taxon>
        <taxon>Troglotremata</taxon>
        <taxon>Troglotrematidae</taxon>
        <taxon>Paragonimus</taxon>
    </lineage>
</organism>
<keyword evidence="2" id="KW-1185">Reference proteome</keyword>
<gene>
    <name evidence="1" type="ORF">P879_02707</name>
</gene>
<reference evidence="1 2" key="1">
    <citation type="submission" date="2019-07" db="EMBL/GenBank/DDBJ databases">
        <title>Annotation for the trematode Paragonimus westermani.</title>
        <authorList>
            <person name="Choi Y.-J."/>
        </authorList>
    </citation>
    <scope>NUCLEOTIDE SEQUENCE [LARGE SCALE GENOMIC DNA]</scope>
    <source>
        <strain evidence="1">180907_Pwestermani</strain>
    </source>
</reference>
<sequence length="226" mass="25637">HVVISGYLTVFQKPPETPLYPIYKTIENKLSPILSTTSTTETRTLPCLPIPSTTSNAEDSAYSLRLQTGRSFLRHPRKRSERISSRCDIRSWSTVRSQIHAETYRLLPSRLQHYRPSGYSVGAQSSSTRMWPAIAHSVITQPNIPDTDCDLRMFFRRSSTLSQSMIYSANQDEFVKMFPSNSVQTVRYPMSNRFPGAKAYRNGSTLDEVSVSTVTQGQCALLRFEQ</sequence>
<protein>
    <submittedName>
        <fullName evidence="1">Uncharacterized protein</fullName>
    </submittedName>
</protein>
<dbReference type="Proteomes" id="UP000699462">
    <property type="component" value="Unassembled WGS sequence"/>
</dbReference>
<feature type="non-terminal residue" evidence="1">
    <location>
        <position position="226"/>
    </location>
</feature>